<sequence length="98" mass="10713">MWEEKDSGKSERDGKGDRIADKRDACVSPLCQLKRDSSLSLLWCPYRSFIFPHRSWSSFSQVNVSCTCGSIGVAISQVTACNIIARLANTVGAAESVL</sequence>
<proteinExistence type="predicted"/>
<name>A0ABQ7EUY3_BRACR</name>
<keyword evidence="2" id="KW-1185">Reference proteome</keyword>
<evidence type="ECO:0000313" key="1">
    <source>
        <dbReference type="EMBL" id="KAF3606933.1"/>
    </source>
</evidence>
<reference evidence="1 2" key="1">
    <citation type="journal article" date="2020" name="BMC Genomics">
        <title>Intraspecific diversification of the crop wild relative Brassica cretica Lam. using demographic model selection.</title>
        <authorList>
            <person name="Kioukis A."/>
            <person name="Michalopoulou V.A."/>
            <person name="Briers L."/>
            <person name="Pirintsos S."/>
            <person name="Studholme D.J."/>
            <person name="Pavlidis P."/>
            <person name="Sarris P.F."/>
        </authorList>
    </citation>
    <scope>NUCLEOTIDE SEQUENCE [LARGE SCALE GENOMIC DNA]</scope>
    <source>
        <strain evidence="2">cv. PFS-1207/04</strain>
    </source>
</reference>
<organism evidence="1 2">
    <name type="scientific">Brassica cretica</name>
    <name type="common">Mustard</name>
    <dbReference type="NCBI Taxonomy" id="69181"/>
    <lineage>
        <taxon>Eukaryota</taxon>
        <taxon>Viridiplantae</taxon>
        <taxon>Streptophyta</taxon>
        <taxon>Embryophyta</taxon>
        <taxon>Tracheophyta</taxon>
        <taxon>Spermatophyta</taxon>
        <taxon>Magnoliopsida</taxon>
        <taxon>eudicotyledons</taxon>
        <taxon>Gunneridae</taxon>
        <taxon>Pentapetalae</taxon>
        <taxon>rosids</taxon>
        <taxon>malvids</taxon>
        <taxon>Brassicales</taxon>
        <taxon>Brassicaceae</taxon>
        <taxon>Brassiceae</taxon>
        <taxon>Brassica</taxon>
    </lineage>
</organism>
<comment type="caution">
    <text evidence="1">The sequence shown here is derived from an EMBL/GenBank/DDBJ whole genome shotgun (WGS) entry which is preliminary data.</text>
</comment>
<accession>A0ABQ7EUY3</accession>
<dbReference type="Proteomes" id="UP000266723">
    <property type="component" value="Unassembled WGS sequence"/>
</dbReference>
<evidence type="ECO:0000313" key="2">
    <source>
        <dbReference type="Proteomes" id="UP000266723"/>
    </source>
</evidence>
<dbReference type="EMBL" id="QGKV02000297">
    <property type="protein sequence ID" value="KAF3606933.1"/>
    <property type="molecule type" value="Genomic_DNA"/>
</dbReference>
<protein>
    <submittedName>
        <fullName evidence="1">Uncharacterized protein</fullName>
    </submittedName>
</protein>
<gene>
    <name evidence="1" type="ORF">DY000_02045571</name>
</gene>